<evidence type="ECO:0000256" key="2">
    <source>
        <dbReference type="ARBA" id="ARBA00022679"/>
    </source>
</evidence>
<dbReference type="GO" id="GO:0044281">
    <property type="term" value="P:small molecule metabolic process"/>
    <property type="evidence" value="ECO:0007669"/>
    <property type="project" value="UniProtKB-ARBA"/>
</dbReference>
<comment type="similarity">
    <text evidence="1 5">Belongs to the thiolase-like superfamily. Thiolase family.</text>
</comment>
<dbReference type="PIRSF" id="PIRSF000429">
    <property type="entry name" value="Ac-CoA_Ac_transf"/>
    <property type="match status" value="1"/>
</dbReference>
<keyword evidence="3 5" id="KW-0012">Acyltransferase</keyword>
<evidence type="ECO:0000256" key="4">
    <source>
        <dbReference type="PIRSR" id="PIRSR000429-1"/>
    </source>
</evidence>
<protein>
    <submittedName>
        <fullName evidence="8">Acetyl-CoA acetyltransferase</fullName>
    </submittedName>
</protein>
<dbReference type="InterPro" id="IPR002155">
    <property type="entry name" value="Thiolase"/>
</dbReference>
<proteinExistence type="inferred from homology"/>
<dbReference type="Gene3D" id="3.40.47.10">
    <property type="match status" value="2"/>
</dbReference>
<evidence type="ECO:0000259" key="6">
    <source>
        <dbReference type="Pfam" id="PF00108"/>
    </source>
</evidence>
<evidence type="ECO:0000313" key="8">
    <source>
        <dbReference type="EMBL" id="AKM30671.1"/>
    </source>
</evidence>
<dbReference type="PANTHER" id="PTHR18919:SF107">
    <property type="entry name" value="ACETYL-COA ACETYLTRANSFERASE, CYTOSOLIC"/>
    <property type="match status" value="1"/>
</dbReference>
<dbReference type="STRING" id="656179.AB870_11975"/>
<dbReference type="OrthoDB" id="6139495at2"/>
<dbReference type="FunFam" id="3.40.47.10:FF:000010">
    <property type="entry name" value="Acetyl-CoA acetyltransferase (Thiolase)"/>
    <property type="match status" value="1"/>
</dbReference>
<evidence type="ECO:0000256" key="5">
    <source>
        <dbReference type="RuleBase" id="RU003557"/>
    </source>
</evidence>
<evidence type="ECO:0000256" key="1">
    <source>
        <dbReference type="ARBA" id="ARBA00010982"/>
    </source>
</evidence>
<evidence type="ECO:0000256" key="3">
    <source>
        <dbReference type="ARBA" id="ARBA00023315"/>
    </source>
</evidence>
<dbReference type="InterPro" id="IPR020613">
    <property type="entry name" value="Thiolase_CS"/>
</dbReference>
<feature type="domain" description="Thiolase C-terminal" evidence="7">
    <location>
        <begin position="272"/>
        <end position="393"/>
    </location>
</feature>
<dbReference type="KEGG" id="pfg:AB870_11975"/>
<dbReference type="PANTHER" id="PTHR18919">
    <property type="entry name" value="ACETYL-COA C-ACYLTRANSFERASE"/>
    <property type="match status" value="1"/>
</dbReference>
<feature type="active site" description="Proton acceptor" evidence="4">
    <location>
        <position position="380"/>
    </location>
</feature>
<sequence length="394" mass="40862">MHTDVVIVDAVRTAIGEFGGTLREKPPAYLGSTVVQALLDRTGVTGDGVQQIVFGNVHQASASDMYLARCVAIGGGIAPQAAALTVNRLCGSGLEAVLLAAQFVDAGEAETAIGGGAETMSLAPYLLPANRFGSRPGDLVATDMLMGGLTDPMTGVHMGELGEGIATSFDIGRDEQDTIALASHRRAAHAIASGYFDAQIVPVEVGTARKPSTFTRDERVRACPSADDFARLKPVFRRENGTITAANASGINDGACAVLITTLRNAQIRRMRPLARLVAHARVGVLPAEMGIGPVVATREVLKRADLRCGDIDVIEVNEAFASVVGAFLKSMGLDASRVNPNGGAIALGHPVGATGAIMVTKAVHELQRTGARYALVTTCIGGGQGIAAIFERL</sequence>
<dbReference type="PATRIC" id="fig|656179.3.peg.2549"/>
<keyword evidence="2 5" id="KW-0808">Transferase</keyword>
<reference evidence="8" key="1">
    <citation type="submission" date="2016-06" db="EMBL/GenBank/DDBJ databases">
        <title>Complete Genome Sequence of Pandoraea faecigallinarum DSM-23572.</title>
        <authorList>
            <person name="Yong D."/>
            <person name="Ee R."/>
            <person name="Lim Y.-L."/>
            <person name="Yin W.-F."/>
            <person name="Chan K.-G."/>
        </authorList>
    </citation>
    <scope>NUCLEOTIDE SEQUENCE</scope>
    <source>
        <strain evidence="8">DSM 23572</strain>
    </source>
</reference>
<dbReference type="Proteomes" id="UP000035651">
    <property type="component" value="Chromosome"/>
</dbReference>
<dbReference type="InterPro" id="IPR020615">
    <property type="entry name" value="Thiolase_acyl_enz_int_AS"/>
</dbReference>
<dbReference type="InterPro" id="IPR020617">
    <property type="entry name" value="Thiolase_C"/>
</dbReference>
<feature type="active site" description="Acyl-thioester intermediate" evidence="4">
    <location>
        <position position="90"/>
    </location>
</feature>
<feature type="active site" description="Proton acceptor" evidence="4">
    <location>
        <position position="350"/>
    </location>
</feature>
<dbReference type="InterPro" id="IPR016039">
    <property type="entry name" value="Thiolase-like"/>
</dbReference>
<dbReference type="SUPFAM" id="SSF53901">
    <property type="entry name" value="Thiolase-like"/>
    <property type="match status" value="2"/>
</dbReference>
<accession>A0A0H3WVY2</accession>
<dbReference type="PROSITE" id="PS00737">
    <property type="entry name" value="THIOLASE_2"/>
    <property type="match status" value="1"/>
</dbReference>
<dbReference type="GO" id="GO:0003988">
    <property type="term" value="F:acetyl-CoA C-acyltransferase activity"/>
    <property type="evidence" value="ECO:0007669"/>
    <property type="project" value="UniProtKB-ARBA"/>
</dbReference>
<dbReference type="PROSITE" id="PS00098">
    <property type="entry name" value="THIOLASE_1"/>
    <property type="match status" value="1"/>
</dbReference>
<feature type="domain" description="Thiolase N-terminal" evidence="6">
    <location>
        <begin position="5"/>
        <end position="261"/>
    </location>
</feature>
<evidence type="ECO:0000259" key="7">
    <source>
        <dbReference type="Pfam" id="PF02803"/>
    </source>
</evidence>
<dbReference type="AlphaFoldDB" id="A0A0H3WVY2"/>
<dbReference type="EMBL" id="CP011807">
    <property type="protein sequence ID" value="AKM30671.1"/>
    <property type="molecule type" value="Genomic_DNA"/>
</dbReference>
<dbReference type="NCBIfam" id="TIGR01930">
    <property type="entry name" value="AcCoA-C-Actrans"/>
    <property type="match status" value="1"/>
</dbReference>
<dbReference type="Pfam" id="PF00108">
    <property type="entry name" value="Thiolase_N"/>
    <property type="match status" value="1"/>
</dbReference>
<name>A0A0H3WVY2_9BURK</name>
<dbReference type="CDD" id="cd00751">
    <property type="entry name" value="thiolase"/>
    <property type="match status" value="1"/>
</dbReference>
<evidence type="ECO:0000313" key="9">
    <source>
        <dbReference type="Proteomes" id="UP000035651"/>
    </source>
</evidence>
<dbReference type="Pfam" id="PF02803">
    <property type="entry name" value="Thiolase_C"/>
    <property type="match status" value="1"/>
</dbReference>
<gene>
    <name evidence="8" type="ORF">AB870_11975</name>
</gene>
<dbReference type="RefSeq" id="WP_047906507.1">
    <property type="nucleotide sequence ID" value="NZ_CP011807.3"/>
</dbReference>
<keyword evidence="9" id="KW-1185">Reference proteome</keyword>
<organism evidence="8 9">
    <name type="scientific">Pandoraea faecigallinarum</name>
    <dbReference type="NCBI Taxonomy" id="656179"/>
    <lineage>
        <taxon>Bacteria</taxon>
        <taxon>Pseudomonadati</taxon>
        <taxon>Pseudomonadota</taxon>
        <taxon>Betaproteobacteria</taxon>
        <taxon>Burkholderiales</taxon>
        <taxon>Burkholderiaceae</taxon>
        <taxon>Pandoraea</taxon>
    </lineage>
</organism>
<dbReference type="InterPro" id="IPR020616">
    <property type="entry name" value="Thiolase_N"/>
</dbReference>